<dbReference type="Pfam" id="PF07695">
    <property type="entry name" value="7TMR-DISM_7TM"/>
    <property type="match status" value="1"/>
</dbReference>
<proteinExistence type="predicted"/>
<dbReference type="InterPro" id="IPR005467">
    <property type="entry name" value="His_kinase_dom"/>
</dbReference>
<organism evidence="11 12">
    <name type="scientific">Algoriphagus boritolerans DSM 17298 = JCM 18970</name>
    <dbReference type="NCBI Taxonomy" id="1120964"/>
    <lineage>
        <taxon>Bacteria</taxon>
        <taxon>Pseudomonadati</taxon>
        <taxon>Bacteroidota</taxon>
        <taxon>Cytophagia</taxon>
        <taxon>Cytophagales</taxon>
        <taxon>Cyclobacteriaceae</taxon>
        <taxon>Algoriphagus</taxon>
    </lineage>
</organism>
<dbReference type="InterPro" id="IPR011712">
    <property type="entry name" value="Sig_transdc_His_kin_sub3_dim/P"/>
</dbReference>
<feature type="domain" description="Histidine kinase" evidence="10">
    <location>
        <begin position="427"/>
        <end position="611"/>
    </location>
</feature>
<evidence type="ECO:0000256" key="1">
    <source>
        <dbReference type="ARBA" id="ARBA00000085"/>
    </source>
</evidence>
<feature type="transmembrane region" description="Helical" evidence="9">
    <location>
        <begin position="207"/>
        <end position="226"/>
    </location>
</feature>
<dbReference type="STRING" id="1120964.GCA_001313265_05545"/>
<keyword evidence="7" id="KW-0067">ATP-binding</keyword>
<feature type="transmembrane region" description="Helical" evidence="9">
    <location>
        <begin position="367"/>
        <end position="389"/>
    </location>
</feature>
<dbReference type="GO" id="GO:0000155">
    <property type="term" value="F:phosphorelay sensor kinase activity"/>
    <property type="evidence" value="ECO:0007669"/>
    <property type="project" value="InterPro"/>
</dbReference>
<dbReference type="Pfam" id="PF02518">
    <property type="entry name" value="HATPase_c"/>
    <property type="match status" value="1"/>
</dbReference>
<dbReference type="Pfam" id="PF07730">
    <property type="entry name" value="HisKA_3"/>
    <property type="match status" value="1"/>
</dbReference>
<accession>A0A1H5ZFB6</accession>
<dbReference type="PANTHER" id="PTHR24421:SF10">
    <property type="entry name" value="NITRATE_NITRITE SENSOR PROTEIN NARQ"/>
    <property type="match status" value="1"/>
</dbReference>
<keyword evidence="9" id="KW-0812">Transmembrane</keyword>
<evidence type="ECO:0000256" key="8">
    <source>
        <dbReference type="ARBA" id="ARBA00023012"/>
    </source>
</evidence>
<feature type="transmembrane region" description="Helical" evidence="9">
    <location>
        <begin position="179"/>
        <end position="200"/>
    </location>
</feature>
<evidence type="ECO:0000313" key="12">
    <source>
        <dbReference type="Proteomes" id="UP000236736"/>
    </source>
</evidence>
<dbReference type="Gene3D" id="1.20.5.1930">
    <property type="match status" value="1"/>
</dbReference>
<evidence type="ECO:0000259" key="10">
    <source>
        <dbReference type="PROSITE" id="PS50109"/>
    </source>
</evidence>
<dbReference type="CDD" id="cd16917">
    <property type="entry name" value="HATPase_UhpB-NarQ-NarX-like"/>
    <property type="match status" value="1"/>
</dbReference>
<feature type="transmembrane region" description="Helical" evidence="9">
    <location>
        <begin position="275"/>
        <end position="293"/>
    </location>
</feature>
<dbReference type="Pfam" id="PF07696">
    <property type="entry name" value="7TMR-DISMED2"/>
    <property type="match status" value="1"/>
</dbReference>
<dbReference type="EMBL" id="FNVR01000026">
    <property type="protein sequence ID" value="SEG34317.1"/>
    <property type="molecule type" value="Genomic_DNA"/>
</dbReference>
<dbReference type="InterPro" id="IPR050482">
    <property type="entry name" value="Sensor_HK_TwoCompSys"/>
</dbReference>
<feature type="transmembrane region" description="Helical" evidence="9">
    <location>
        <begin position="338"/>
        <end position="355"/>
    </location>
</feature>
<sequence>MTPFLTQITHISFLFFGLMLLSSCDLPSQKEGKQTPLPFIILAEDGQSVTDAWKSIEGDTITTGRFNPGIKLNRWWVKTQVKNNSKFEDEFFLVLNNPHINMIEVYINGNNHPALITGDRFAFDSRQYPSRDFVFPFELKSGESKEVLMILDKRGETFHIDPELLNEGEYDDRRRNEHLIMGVVSGWMALIIVITLFFWSELRHRSAFYYAIFVLSVFLWIFSHWGMGFQYLWPESVTWVGKSRPVFNLASNVALMLTIINFFPPTSSRKHWKILFRGLIWINGLLLIAFLIIPESNVKPEIIAFFLKTVLVLSAIQILSILSYLIVQYLAKTKFAGYYLAGISFLYSFSILIYLDQVSGSLQLSHYLLNFGSAFGTMGETGLITFAYMRQASLEKKEKEKLALEILKKEKDYADQIILAQEEERNRLGRDLHDSIGGMLGTLHMRLQGLRLKTQDPELQAIQVLVHQGIQETRTLSHNLTPPHLDELGLVKALANEVELLNQEVSVKVLFYHKLETEIPKATEVMVYRIVIELISNSLKHAEASEIAIQLISDPEKLELIVEDDGKGFSDEQKIRGLGLNNINSRVNYLKGELTIDSNSNGTTTLITIPN</sequence>
<dbReference type="InterPro" id="IPR003594">
    <property type="entry name" value="HATPase_dom"/>
</dbReference>
<dbReference type="PROSITE" id="PS50109">
    <property type="entry name" value="HIS_KIN"/>
    <property type="match status" value="1"/>
</dbReference>
<evidence type="ECO:0000313" key="11">
    <source>
        <dbReference type="EMBL" id="SEG34317.1"/>
    </source>
</evidence>
<keyword evidence="6 11" id="KW-0418">Kinase</keyword>
<gene>
    <name evidence="11" type="ORF">SAMN03080598_03457</name>
</gene>
<dbReference type="Gene3D" id="2.60.40.2380">
    <property type="match status" value="1"/>
</dbReference>
<keyword evidence="9" id="KW-1133">Transmembrane helix</keyword>
<name>A0A1H5ZFB6_9BACT</name>
<protein>
    <recommendedName>
        <fullName evidence="2">histidine kinase</fullName>
        <ecNumber evidence="2">2.7.13.3</ecNumber>
    </recommendedName>
</protein>
<dbReference type="InterPro" id="IPR036890">
    <property type="entry name" value="HATPase_C_sf"/>
</dbReference>
<reference evidence="12" key="1">
    <citation type="submission" date="2016-10" db="EMBL/GenBank/DDBJ databases">
        <authorList>
            <person name="Varghese N."/>
            <person name="Submissions S."/>
        </authorList>
    </citation>
    <scope>NUCLEOTIDE SEQUENCE [LARGE SCALE GENOMIC DNA]</scope>
    <source>
        <strain evidence="12">DSM 17298</strain>
    </source>
</reference>
<dbReference type="InterPro" id="IPR011622">
    <property type="entry name" value="7TMR_DISM_rcpt_extracell_dom2"/>
</dbReference>
<dbReference type="SUPFAM" id="SSF55874">
    <property type="entry name" value="ATPase domain of HSP90 chaperone/DNA topoisomerase II/histidine kinase"/>
    <property type="match status" value="1"/>
</dbReference>
<keyword evidence="3" id="KW-0597">Phosphoprotein</keyword>
<dbReference type="Gene3D" id="3.30.565.10">
    <property type="entry name" value="Histidine kinase-like ATPase, C-terminal domain"/>
    <property type="match status" value="1"/>
</dbReference>
<evidence type="ECO:0000256" key="5">
    <source>
        <dbReference type="ARBA" id="ARBA00022741"/>
    </source>
</evidence>
<keyword evidence="4" id="KW-0808">Transferase</keyword>
<comment type="catalytic activity">
    <reaction evidence="1">
        <text>ATP + protein L-histidine = ADP + protein N-phospho-L-histidine.</text>
        <dbReference type="EC" id="2.7.13.3"/>
    </reaction>
</comment>
<keyword evidence="5" id="KW-0547">Nucleotide-binding</keyword>
<evidence type="ECO:0000256" key="7">
    <source>
        <dbReference type="ARBA" id="ARBA00022840"/>
    </source>
</evidence>
<dbReference type="GO" id="GO:0046983">
    <property type="term" value="F:protein dimerization activity"/>
    <property type="evidence" value="ECO:0007669"/>
    <property type="project" value="InterPro"/>
</dbReference>
<evidence type="ECO:0000256" key="4">
    <source>
        <dbReference type="ARBA" id="ARBA00022679"/>
    </source>
</evidence>
<dbReference type="EC" id="2.7.13.3" evidence="2"/>
<evidence type="ECO:0000256" key="3">
    <source>
        <dbReference type="ARBA" id="ARBA00022553"/>
    </source>
</evidence>
<feature type="transmembrane region" description="Helical" evidence="9">
    <location>
        <begin position="305"/>
        <end position="326"/>
    </location>
</feature>
<keyword evidence="8" id="KW-0902">Two-component regulatory system</keyword>
<evidence type="ECO:0000256" key="9">
    <source>
        <dbReference type="SAM" id="Phobius"/>
    </source>
</evidence>
<evidence type="ECO:0000256" key="6">
    <source>
        <dbReference type="ARBA" id="ARBA00022777"/>
    </source>
</evidence>
<dbReference type="PANTHER" id="PTHR24421">
    <property type="entry name" value="NITRATE/NITRITE SENSOR PROTEIN NARX-RELATED"/>
    <property type="match status" value="1"/>
</dbReference>
<evidence type="ECO:0000256" key="2">
    <source>
        <dbReference type="ARBA" id="ARBA00012438"/>
    </source>
</evidence>
<dbReference type="GO" id="GO:0016020">
    <property type="term" value="C:membrane"/>
    <property type="evidence" value="ECO:0007669"/>
    <property type="project" value="InterPro"/>
</dbReference>
<dbReference type="AlphaFoldDB" id="A0A1H5ZFB6"/>
<dbReference type="Proteomes" id="UP000236736">
    <property type="component" value="Unassembled WGS sequence"/>
</dbReference>
<dbReference type="GO" id="GO:0005524">
    <property type="term" value="F:ATP binding"/>
    <property type="evidence" value="ECO:0007669"/>
    <property type="project" value="UniProtKB-KW"/>
</dbReference>
<dbReference type="SMART" id="SM00387">
    <property type="entry name" value="HATPase_c"/>
    <property type="match status" value="1"/>
</dbReference>
<dbReference type="InterPro" id="IPR011623">
    <property type="entry name" value="7TMR_DISM_rcpt_extracell_dom1"/>
</dbReference>
<keyword evidence="9" id="KW-0472">Membrane</keyword>
<feature type="transmembrane region" description="Helical" evidence="9">
    <location>
        <begin position="246"/>
        <end position="263"/>
    </location>
</feature>
<keyword evidence="12" id="KW-1185">Reference proteome</keyword>